<evidence type="ECO:0000313" key="2">
    <source>
        <dbReference type="Proteomes" id="UP000265862"/>
    </source>
</evidence>
<proteinExistence type="predicted"/>
<dbReference type="AlphaFoldDB" id="A0A396T0M6"/>
<protein>
    <submittedName>
        <fullName evidence="1">Uncharacterized protein</fullName>
    </submittedName>
</protein>
<name>A0A396T0M6_9LACO</name>
<comment type="caution">
    <text evidence="1">The sequence shown here is derived from an EMBL/GenBank/DDBJ whole genome shotgun (WGS) entry which is preliminary data.</text>
</comment>
<gene>
    <name evidence="1" type="ORF">DS835_00620</name>
</gene>
<accession>A0A396T0M6</accession>
<dbReference type="EMBL" id="QOCV01000001">
    <property type="protein sequence ID" value="RHW55399.1"/>
    <property type="molecule type" value="Genomic_DNA"/>
</dbReference>
<reference evidence="1 2" key="1">
    <citation type="submission" date="2018-07" db="EMBL/GenBank/DDBJ databases">
        <title>Genome sequences of six Lactobacillus spp. isolated from bumble bee guts.</title>
        <authorList>
            <person name="Motta E.V.S."/>
            <person name="Moran N.A."/>
        </authorList>
    </citation>
    <scope>NUCLEOTIDE SEQUENCE [LARGE SCALE GENOMIC DNA]</scope>
    <source>
        <strain evidence="1 2">OCC3</strain>
    </source>
</reference>
<evidence type="ECO:0000313" key="1">
    <source>
        <dbReference type="EMBL" id="RHW55399.1"/>
    </source>
</evidence>
<dbReference type="Proteomes" id="UP000265862">
    <property type="component" value="Unassembled WGS sequence"/>
</dbReference>
<sequence length="71" mass="7873">MLKVVLILITTFVNLNFVKISSYMLLSAIGDAPIYFMPIVVAYGATTKLGGTPTLFAFPVRILNYETSLWN</sequence>
<organism evidence="1 2">
    <name type="scientific">Lactobacillus bombicola</name>
    <dbReference type="NCBI Taxonomy" id="1505723"/>
    <lineage>
        <taxon>Bacteria</taxon>
        <taxon>Bacillati</taxon>
        <taxon>Bacillota</taxon>
        <taxon>Bacilli</taxon>
        <taxon>Lactobacillales</taxon>
        <taxon>Lactobacillaceae</taxon>
        <taxon>Lactobacillus</taxon>
    </lineage>
</organism>